<sequence>MDIVVAHVDFELGQVKEREKLIRMAHSLEYIPVAERQMGCFNVKGHSVENTVSQLYEALSFCWLLNFAHTNHNSKNAAVLLKSLLHQKRYASQTVEYLCSDETSGVKCSMPTHPRVLYTLVSHLLADCGFSLPVHLVLGGDIFRSRNEMKNVLPFPFADRDIEFVLALTCEVC</sequence>
<gene>
    <name evidence="1" type="ORF">M513_10125</name>
</gene>
<proteinExistence type="predicted"/>
<dbReference type="AlphaFoldDB" id="A0A085LVH7"/>
<accession>A0A085LVH7</accession>
<evidence type="ECO:0000313" key="2">
    <source>
        <dbReference type="Proteomes" id="UP000030764"/>
    </source>
</evidence>
<dbReference type="EMBL" id="KL363280">
    <property type="protein sequence ID" value="KFD48973.1"/>
    <property type="molecule type" value="Genomic_DNA"/>
</dbReference>
<protein>
    <submittedName>
        <fullName evidence="1">Uncharacterized protein</fullName>
    </submittedName>
</protein>
<reference evidence="1 2" key="1">
    <citation type="journal article" date="2014" name="Nat. Genet.">
        <title>Genome and transcriptome of the porcine whipworm Trichuris suis.</title>
        <authorList>
            <person name="Jex A.R."/>
            <person name="Nejsum P."/>
            <person name="Schwarz E.M."/>
            <person name="Hu L."/>
            <person name="Young N.D."/>
            <person name="Hall R.S."/>
            <person name="Korhonen P.K."/>
            <person name="Liao S."/>
            <person name="Thamsborg S."/>
            <person name="Xia J."/>
            <person name="Xu P."/>
            <person name="Wang S."/>
            <person name="Scheerlinck J.P."/>
            <person name="Hofmann A."/>
            <person name="Sternberg P.W."/>
            <person name="Wang J."/>
            <person name="Gasser R.B."/>
        </authorList>
    </citation>
    <scope>NUCLEOTIDE SEQUENCE [LARGE SCALE GENOMIC DNA]</scope>
    <source>
        <strain evidence="1">DCEP-RM93M</strain>
    </source>
</reference>
<dbReference type="Proteomes" id="UP000030764">
    <property type="component" value="Unassembled WGS sequence"/>
</dbReference>
<keyword evidence="2" id="KW-1185">Reference proteome</keyword>
<organism evidence="1 2">
    <name type="scientific">Trichuris suis</name>
    <name type="common">pig whipworm</name>
    <dbReference type="NCBI Taxonomy" id="68888"/>
    <lineage>
        <taxon>Eukaryota</taxon>
        <taxon>Metazoa</taxon>
        <taxon>Ecdysozoa</taxon>
        <taxon>Nematoda</taxon>
        <taxon>Enoplea</taxon>
        <taxon>Dorylaimia</taxon>
        <taxon>Trichinellida</taxon>
        <taxon>Trichuridae</taxon>
        <taxon>Trichuris</taxon>
    </lineage>
</organism>
<evidence type="ECO:0000313" key="1">
    <source>
        <dbReference type="EMBL" id="KFD48973.1"/>
    </source>
</evidence>
<name>A0A085LVH7_9BILA</name>